<dbReference type="InterPro" id="IPR002549">
    <property type="entry name" value="AI-2E-like"/>
</dbReference>
<keyword evidence="5 9" id="KW-0812">Transmembrane</keyword>
<dbReference type="GO" id="GO:0055085">
    <property type="term" value="P:transmembrane transport"/>
    <property type="evidence" value="ECO:0007669"/>
    <property type="project" value="TreeGrafter"/>
</dbReference>
<dbReference type="Pfam" id="PF01594">
    <property type="entry name" value="AI-2E_transport"/>
    <property type="match status" value="1"/>
</dbReference>
<accession>A0A365XY46</accession>
<evidence type="ECO:0000256" key="3">
    <source>
        <dbReference type="ARBA" id="ARBA00022448"/>
    </source>
</evidence>
<feature type="transmembrane region" description="Helical" evidence="9">
    <location>
        <begin position="255"/>
        <end position="278"/>
    </location>
</feature>
<dbReference type="AlphaFoldDB" id="A0A365XY46"/>
<evidence type="ECO:0000256" key="2">
    <source>
        <dbReference type="ARBA" id="ARBA00009773"/>
    </source>
</evidence>
<feature type="compositionally biased region" description="Polar residues" evidence="8">
    <location>
        <begin position="396"/>
        <end position="406"/>
    </location>
</feature>
<evidence type="ECO:0000313" key="10">
    <source>
        <dbReference type="EMBL" id="RBL91272.1"/>
    </source>
</evidence>
<feature type="transmembrane region" description="Helical" evidence="9">
    <location>
        <begin position="170"/>
        <end position="193"/>
    </location>
</feature>
<keyword evidence="3" id="KW-0813">Transport</keyword>
<protein>
    <submittedName>
        <fullName evidence="10">AI-2E family transporter</fullName>
    </submittedName>
</protein>
<keyword evidence="4" id="KW-1003">Cell membrane</keyword>
<keyword evidence="7 9" id="KW-0472">Membrane</keyword>
<feature type="transmembrane region" description="Helical" evidence="9">
    <location>
        <begin position="227"/>
        <end position="249"/>
    </location>
</feature>
<comment type="subcellular location">
    <subcellularLocation>
        <location evidence="1">Cell membrane</location>
        <topology evidence="1">Multi-pass membrane protein</topology>
    </subcellularLocation>
</comment>
<feature type="region of interest" description="Disordered" evidence="8">
    <location>
        <begin position="387"/>
        <end position="406"/>
    </location>
</feature>
<dbReference type="EMBL" id="QFFJ01000001">
    <property type="protein sequence ID" value="RBL91272.1"/>
    <property type="molecule type" value="Genomic_DNA"/>
</dbReference>
<feature type="transmembrane region" description="Helical" evidence="9">
    <location>
        <begin position="290"/>
        <end position="311"/>
    </location>
</feature>
<evidence type="ECO:0000313" key="11">
    <source>
        <dbReference type="Proteomes" id="UP000253410"/>
    </source>
</evidence>
<evidence type="ECO:0000256" key="7">
    <source>
        <dbReference type="ARBA" id="ARBA00023136"/>
    </source>
</evidence>
<dbReference type="PANTHER" id="PTHR21716">
    <property type="entry name" value="TRANSMEMBRANE PROTEIN"/>
    <property type="match status" value="1"/>
</dbReference>
<comment type="similarity">
    <text evidence="2">Belongs to the autoinducer-2 exporter (AI-2E) (TC 2.A.86) family.</text>
</comment>
<name>A0A365XY46_9BACT</name>
<feature type="transmembrane region" description="Helical" evidence="9">
    <location>
        <begin position="33"/>
        <end position="51"/>
    </location>
</feature>
<comment type="caution">
    <text evidence="10">The sequence shown here is derived from an EMBL/GenBank/DDBJ whole genome shotgun (WGS) entry which is preliminary data.</text>
</comment>
<evidence type="ECO:0000256" key="5">
    <source>
        <dbReference type="ARBA" id="ARBA00022692"/>
    </source>
</evidence>
<dbReference type="GO" id="GO:0005886">
    <property type="term" value="C:plasma membrane"/>
    <property type="evidence" value="ECO:0007669"/>
    <property type="project" value="UniProtKB-SubCell"/>
</dbReference>
<organism evidence="10 11">
    <name type="scientific">Chitinophaga flava</name>
    <dbReference type="NCBI Taxonomy" id="2259036"/>
    <lineage>
        <taxon>Bacteria</taxon>
        <taxon>Pseudomonadati</taxon>
        <taxon>Bacteroidota</taxon>
        <taxon>Chitinophagia</taxon>
        <taxon>Chitinophagales</taxon>
        <taxon>Chitinophagaceae</taxon>
        <taxon>Chitinophaga</taxon>
    </lineage>
</organism>
<evidence type="ECO:0000256" key="9">
    <source>
        <dbReference type="SAM" id="Phobius"/>
    </source>
</evidence>
<dbReference type="PANTHER" id="PTHR21716:SF53">
    <property type="entry name" value="PERMEASE PERM-RELATED"/>
    <property type="match status" value="1"/>
</dbReference>
<evidence type="ECO:0000256" key="6">
    <source>
        <dbReference type="ARBA" id="ARBA00022989"/>
    </source>
</evidence>
<reference evidence="10 11" key="1">
    <citation type="submission" date="2018-05" db="EMBL/GenBank/DDBJ databases">
        <title>Chitinophaga sp. K3CV102501T nov., isolated from isolated from a monsoon evergreen broad-leaved forest soil.</title>
        <authorList>
            <person name="Lv Y."/>
        </authorList>
    </citation>
    <scope>NUCLEOTIDE SEQUENCE [LARGE SCALE GENOMIC DNA]</scope>
    <source>
        <strain evidence="10 11">GDMCC 1.1325</strain>
    </source>
</reference>
<proteinExistence type="inferred from homology"/>
<gene>
    <name evidence="10" type="ORF">DF182_01205</name>
</gene>
<evidence type="ECO:0000256" key="4">
    <source>
        <dbReference type="ARBA" id="ARBA00022475"/>
    </source>
</evidence>
<dbReference type="Proteomes" id="UP000253410">
    <property type="component" value="Unassembled WGS sequence"/>
</dbReference>
<keyword evidence="6 9" id="KW-1133">Transmembrane helix</keyword>
<evidence type="ECO:0000256" key="8">
    <source>
        <dbReference type="SAM" id="MobiDB-lite"/>
    </source>
</evidence>
<feature type="transmembrane region" description="Helical" evidence="9">
    <location>
        <begin position="323"/>
        <end position="352"/>
    </location>
</feature>
<feature type="transmembrane region" description="Helical" evidence="9">
    <location>
        <begin position="87"/>
        <end position="107"/>
    </location>
</feature>
<dbReference type="OrthoDB" id="9793390at2"/>
<keyword evidence="11" id="KW-1185">Reference proteome</keyword>
<sequence>MKSSIRQFYIQKQLIFNKFDLKEKSMTEFKLPFNARLTFTLLSLILMVYIAHVGREIIIPLLFAFLISIMLLPVSLFLEKYKFPRGLAAALSVLLFIVVIVLIMLLMGTQMQSFIADFPQLEKKLMFTVNSLQAWIDEKFHISSNAQLSYLQKAALGTLGTATSFISQTFLSLSSLIIFIVFVLLYSFFILFYRKLLVTFLVRLFHEKHRETLLGVVARTRFIIKSYVGGLMIEMVVVAILNTTVFLILGIKYAILLGVMAAIFNIIPYIGIFTALIISMLVTLTTGTPISALQVGIALFLVHLLDSNVLLPRIVGSKVKINALVTIIGVVLGNMLWGIPGMFLAIPIIAIIKIVCESVDYMNPWAILLGDEQKEVVKKTSEIIDDKIQEKENDQDPGQETVTKND</sequence>
<evidence type="ECO:0000256" key="1">
    <source>
        <dbReference type="ARBA" id="ARBA00004651"/>
    </source>
</evidence>
<feature type="transmembrane region" description="Helical" evidence="9">
    <location>
        <begin position="57"/>
        <end position="78"/>
    </location>
</feature>